<dbReference type="InterPro" id="IPR025846">
    <property type="entry name" value="TBL_N"/>
</dbReference>
<evidence type="ECO:0000259" key="8">
    <source>
        <dbReference type="Pfam" id="PF13839"/>
    </source>
</evidence>
<evidence type="ECO:0000313" key="11">
    <source>
        <dbReference type="Proteomes" id="UP001161247"/>
    </source>
</evidence>
<dbReference type="Pfam" id="PF13839">
    <property type="entry name" value="PC-Esterase"/>
    <property type="match status" value="1"/>
</dbReference>
<keyword evidence="5 7" id="KW-1133">Transmembrane helix</keyword>
<evidence type="ECO:0000256" key="2">
    <source>
        <dbReference type="ARBA" id="ARBA00007727"/>
    </source>
</evidence>
<gene>
    <name evidence="10" type="ORF">OLC1_LOCUS18547</name>
</gene>
<evidence type="ECO:0000256" key="4">
    <source>
        <dbReference type="ARBA" id="ARBA00022968"/>
    </source>
</evidence>
<dbReference type="GO" id="GO:0016413">
    <property type="term" value="F:O-acetyltransferase activity"/>
    <property type="evidence" value="ECO:0007669"/>
    <property type="project" value="InterPro"/>
</dbReference>
<feature type="domain" description="Trichome birefringence-like N-terminal" evidence="9">
    <location>
        <begin position="78"/>
        <end position="131"/>
    </location>
</feature>
<keyword evidence="4" id="KW-0735">Signal-anchor</keyword>
<dbReference type="GO" id="GO:0005794">
    <property type="term" value="C:Golgi apparatus"/>
    <property type="evidence" value="ECO:0007669"/>
    <property type="project" value="TreeGrafter"/>
</dbReference>
<name>A0AAV1DUR3_OLDCO</name>
<comment type="similarity">
    <text evidence="2">Belongs to the PC-esterase family. TBL subfamily.</text>
</comment>
<comment type="subcellular location">
    <subcellularLocation>
        <location evidence="1">Membrane</location>
        <topology evidence="1">Single-pass membrane protein</topology>
    </subcellularLocation>
</comment>
<evidence type="ECO:0000256" key="1">
    <source>
        <dbReference type="ARBA" id="ARBA00004167"/>
    </source>
</evidence>
<keyword evidence="11" id="KW-1185">Reference proteome</keyword>
<evidence type="ECO:0000256" key="3">
    <source>
        <dbReference type="ARBA" id="ARBA00022692"/>
    </source>
</evidence>
<keyword evidence="6 7" id="KW-0472">Membrane</keyword>
<dbReference type="EMBL" id="OX459123">
    <property type="protein sequence ID" value="CAI9111032.1"/>
    <property type="molecule type" value="Genomic_DNA"/>
</dbReference>
<dbReference type="PANTHER" id="PTHR32285">
    <property type="entry name" value="PROTEIN TRICHOME BIREFRINGENCE-LIKE 9-RELATED"/>
    <property type="match status" value="1"/>
</dbReference>
<evidence type="ECO:0000256" key="6">
    <source>
        <dbReference type="ARBA" id="ARBA00023136"/>
    </source>
</evidence>
<dbReference type="Pfam" id="PF14416">
    <property type="entry name" value="PMR5N"/>
    <property type="match status" value="1"/>
</dbReference>
<feature type="domain" description="Trichome birefringence-like C-terminal" evidence="8">
    <location>
        <begin position="132"/>
        <end position="311"/>
    </location>
</feature>
<protein>
    <submittedName>
        <fullName evidence="10">OLC1v1011165C1</fullName>
    </submittedName>
</protein>
<feature type="transmembrane region" description="Helical" evidence="7">
    <location>
        <begin position="20"/>
        <end position="43"/>
    </location>
</feature>
<reference evidence="10" key="1">
    <citation type="submission" date="2023-03" db="EMBL/GenBank/DDBJ databases">
        <authorList>
            <person name="Julca I."/>
        </authorList>
    </citation>
    <scope>NUCLEOTIDE SEQUENCE</scope>
</reference>
<dbReference type="PANTHER" id="PTHR32285:SF11">
    <property type="entry name" value="PROTEIN TRICHOME BIREFRINGENCE-LIKE 34"/>
    <property type="match status" value="1"/>
</dbReference>
<sequence>MKPNRKPWNMVTSSNLGLKFNFLNLNVAIFVAVIFVIIALYHFNESRVRELLFEGSNVVNDSAASSDRSNGPLVPLSRCNLFEGRWVRDNESYPLYRGKQCSLMNDELACEKYGRTNLDYQHWRWQPHQCDLPRFDASKMLEKMRNKRIVYVGDSVNRNQYMSMVCLMESSLMDRPKQLRYNGSLITFKAFDYNVTIDFYWEPLLLESNGDDPIIHRVPVRIIRNHGIEKHARNWNDADVLVFNSYVWWRQLKIKILKGSFENADTDNVYEDIEMLPAYEMALQTWFDWIDNHVNRTKTRVFFVSSSPTHNR</sequence>
<dbReference type="AlphaFoldDB" id="A0AAV1DUR3"/>
<evidence type="ECO:0000313" key="10">
    <source>
        <dbReference type="EMBL" id="CAI9111032.1"/>
    </source>
</evidence>
<organism evidence="10 11">
    <name type="scientific">Oldenlandia corymbosa var. corymbosa</name>
    <dbReference type="NCBI Taxonomy" id="529605"/>
    <lineage>
        <taxon>Eukaryota</taxon>
        <taxon>Viridiplantae</taxon>
        <taxon>Streptophyta</taxon>
        <taxon>Embryophyta</taxon>
        <taxon>Tracheophyta</taxon>
        <taxon>Spermatophyta</taxon>
        <taxon>Magnoliopsida</taxon>
        <taxon>eudicotyledons</taxon>
        <taxon>Gunneridae</taxon>
        <taxon>Pentapetalae</taxon>
        <taxon>asterids</taxon>
        <taxon>lamiids</taxon>
        <taxon>Gentianales</taxon>
        <taxon>Rubiaceae</taxon>
        <taxon>Rubioideae</taxon>
        <taxon>Spermacoceae</taxon>
        <taxon>Hedyotis-Oldenlandia complex</taxon>
        <taxon>Oldenlandia</taxon>
    </lineage>
</organism>
<accession>A0AAV1DUR3</accession>
<evidence type="ECO:0000259" key="9">
    <source>
        <dbReference type="Pfam" id="PF14416"/>
    </source>
</evidence>
<evidence type="ECO:0000256" key="7">
    <source>
        <dbReference type="SAM" id="Phobius"/>
    </source>
</evidence>
<dbReference type="InterPro" id="IPR029962">
    <property type="entry name" value="TBL"/>
</dbReference>
<dbReference type="InterPro" id="IPR026057">
    <property type="entry name" value="TBL_C"/>
</dbReference>
<proteinExistence type="inferred from homology"/>
<evidence type="ECO:0000256" key="5">
    <source>
        <dbReference type="ARBA" id="ARBA00022989"/>
    </source>
</evidence>
<dbReference type="Proteomes" id="UP001161247">
    <property type="component" value="Chromosome 6"/>
</dbReference>
<keyword evidence="3 7" id="KW-0812">Transmembrane</keyword>
<dbReference type="GO" id="GO:0016020">
    <property type="term" value="C:membrane"/>
    <property type="evidence" value="ECO:0007669"/>
    <property type="project" value="UniProtKB-SubCell"/>
</dbReference>